<dbReference type="FunFam" id="1.10.150.310:FF:000002">
    <property type="entry name" value="Putative transcription modulator/accessory protein"/>
    <property type="match status" value="1"/>
</dbReference>
<evidence type="ECO:0000259" key="2">
    <source>
        <dbReference type="PROSITE" id="PS50126"/>
    </source>
</evidence>
<dbReference type="InterPro" id="IPR023319">
    <property type="entry name" value="Tex-like_HTH_dom_sf"/>
</dbReference>
<dbReference type="GO" id="GO:0005737">
    <property type="term" value="C:cytoplasm"/>
    <property type="evidence" value="ECO:0007669"/>
    <property type="project" value="UniProtKB-ARBA"/>
</dbReference>
<dbReference type="Gene3D" id="2.40.50.140">
    <property type="entry name" value="Nucleic acid-binding proteins"/>
    <property type="match status" value="1"/>
</dbReference>
<dbReference type="SUPFAM" id="SSF158832">
    <property type="entry name" value="Tex N-terminal region-like"/>
    <property type="match status" value="1"/>
</dbReference>
<name>A0A553P3I6_TIGCA</name>
<comment type="caution">
    <text evidence="3">The sequence shown here is derived from an EMBL/GenBank/DDBJ whole genome shotgun (WGS) entry which is preliminary data.</text>
</comment>
<dbReference type="InterPro" id="IPR050437">
    <property type="entry name" value="Ribos_protein_bS1-like"/>
</dbReference>
<dbReference type="InterPro" id="IPR010994">
    <property type="entry name" value="RuvA_2-like"/>
</dbReference>
<dbReference type="GO" id="GO:0006139">
    <property type="term" value="P:nucleobase-containing compound metabolic process"/>
    <property type="evidence" value="ECO:0007669"/>
    <property type="project" value="InterPro"/>
</dbReference>
<dbReference type="OMA" id="RWAWRTR"/>
<dbReference type="SMART" id="SM00732">
    <property type="entry name" value="YqgFc"/>
    <property type="match status" value="1"/>
</dbReference>
<comment type="function">
    <text evidence="1">Associates with the EF-Tu.GDP complex and induces the exchange of GDP to GTP. It remains bound to the aminoacyl-tRNA.EF-Tu.GTP complex up to the GTP hydrolysis stage on the ribosome.</text>
</comment>
<dbReference type="GO" id="GO:0003735">
    <property type="term" value="F:structural constituent of ribosome"/>
    <property type="evidence" value="ECO:0007669"/>
    <property type="project" value="TreeGrafter"/>
</dbReference>
<dbReference type="Gene3D" id="1.10.3500.10">
    <property type="entry name" value="Tex N-terminal region-like"/>
    <property type="match status" value="1"/>
</dbReference>
<accession>A0A553P3I6</accession>
<dbReference type="PANTHER" id="PTHR10724:SF10">
    <property type="entry name" value="S1 RNA-BINDING DOMAIN-CONTAINING PROTEIN 1"/>
    <property type="match status" value="1"/>
</dbReference>
<dbReference type="Pfam" id="PF00575">
    <property type="entry name" value="S1"/>
    <property type="match status" value="1"/>
</dbReference>
<dbReference type="EMBL" id="VCGU01000008">
    <property type="protein sequence ID" value="TRY72234.1"/>
    <property type="molecule type" value="Genomic_DNA"/>
</dbReference>
<dbReference type="SUPFAM" id="SSF53098">
    <property type="entry name" value="Ribonuclease H-like"/>
    <property type="match status" value="1"/>
</dbReference>
<dbReference type="Pfam" id="PF22706">
    <property type="entry name" value="Tex_central_region"/>
    <property type="match status" value="1"/>
</dbReference>
<dbReference type="Gene3D" id="1.10.150.310">
    <property type="entry name" value="Tex RuvX-like domain-like"/>
    <property type="match status" value="1"/>
</dbReference>
<dbReference type="InterPro" id="IPR012337">
    <property type="entry name" value="RNaseH-like_sf"/>
</dbReference>
<dbReference type="Pfam" id="PF16921">
    <property type="entry name" value="Tex_YqgF"/>
    <property type="match status" value="1"/>
</dbReference>
<evidence type="ECO:0000313" key="4">
    <source>
        <dbReference type="Proteomes" id="UP000318571"/>
    </source>
</evidence>
<dbReference type="InterPro" id="IPR032639">
    <property type="entry name" value="Tex_YqgF"/>
</dbReference>
<proteinExistence type="predicted"/>
<dbReference type="Gene3D" id="1.10.10.650">
    <property type="entry name" value="RuvA domain 2-like"/>
    <property type="match status" value="1"/>
</dbReference>
<gene>
    <name evidence="3" type="ORF">TCAL_14893</name>
</gene>
<dbReference type="InterPro" id="IPR012340">
    <property type="entry name" value="NA-bd_OB-fold"/>
</dbReference>
<dbReference type="PANTHER" id="PTHR10724">
    <property type="entry name" value="30S RIBOSOMAL PROTEIN S1"/>
    <property type="match status" value="1"/>
</dbReference>
<feature type="domain" description="S1 motif" evidence="2">
    <location>
        <begin position="678"/>
        <end position="740"/>
    </location>
</feature>
<dbReference type="InterPro" id="IPR023323">
    <property type="entry name" value="Tex-like_dom_sf"/>
</dbReference>
<dbReference type="Pfam" id="PF17674">
    <property type="entry name" value="HHH_9"/>
    <property type="match status" value="1"/>
</dbReference>
<evidence type="ECO:0000256" key="1">
    <source>
        <dbReference type="ARBA" id="ARBA00025453"/>
    </source>
</evidence>
<dbReference type="Gene3D" id="3.30.420.140">
    <property type="entry name" value="YqgF/RNase H-like domain"/>
    <property type="match status" value="1"/>
</dbReference>
<reference evidence="3 4" key="1">
    <citation type="journal article" date="2018" name="Nat. Ecol. Evol.">
        <title>Genomic signatures of mitonuclear coevolution across populations of Tigriopus californicus.</title>
        <authorList>
            <person name="Barreto F.S."/>
            <person name="Watson E.T."/>
            <person name="Lima T.G."/>
            <person name="Willett C.S."/>
            <person name="Edmands S."/>
            <person name="Li W."/>
            <person name="Burton R.S."/>
        </authorList>
    </citation>
    <scope>NUCLEOTIDE SEQUENCE [LARGE SCALE GENOMIC DNA]</scope>
    <source>
        <strain evidence="3 4">San Diego</strain>
    </source>
</reference>
<sequence>MSEPLLTFQWSPVDVIAEEFCEGDVALSDTICSMFVEGCSIPFISRYRRECTQGKMPDELRNMQEAFSQLELVQSKALTLAQTLSKDPKVTPKVIENIGRAKTIDQLSIITAPFTKGSSKTLAEKAKELGLEPLASSVMKREDFNLTQFIKPQVEGLQTRANVQENLVQIISNWIGHSTKVLELTSRLESYQGAKVVSSKARATKAAEAKKLAAKVDEDKYENYLAFKKDVCFVDTHQVLALVRGQKQKVLSVKIELPPQVEQHYIKFCSKMFGGNSQSQDFRIETMGLAINDSYDRFAKGRMIRNIWSKLTDKAQKDSIEVFCKNLRQLLLMPSCPNTIILGLDPGYRQCKYAVISETGEIVDYGVFRFTFPNVPQRVLDQFVEVVNDHSVTLIALGNGTACRETEKVVSDVIQSGEINEDLEIKYSIVNEQGASIYSCSKLAMDEHPGLDPLYISAASIARRVQDPLSEYVKIEPKHLGIGMYQHDLSEAKLKKNLEEIMTECVSFAGVDINFASCHVLEKVAGLSKKIASDIIKWRESNKGFTSRKELNSIKGIGPKTFEQCAGFVRIFPNRGERPNLDAYLIHPESYELARSIIKIQDLSESQLGSQKFQDHFKALMTHDSMMKRIAQALNKDLSTIELIVEAFSQPLRFDIRDTMDKPVFKTGVRSVQDLKVGAQLQGVVSNVTNFGAFVDIGVSRNGLIHQSQMMKKELALGQKVTVMVLSVEPERGRIGLKLLA</sequence>
<dbReference type="InterPro" id="IPR003029">
    <property type="entry name" value="S1_domain"/>
</dbReference>
<dbReference type="InterPro" id="IPR037027">
    <property type="entry name" value="YqgF/RNaseH-like_dom_sf"/>
</dbReference>
<dbReference type="Pfam" id="PF12836">
    <property type="entry name" value="HHH_3"/>
    <property type="match status" value="1"/>
</dbReference>
<organism evidence="3 4">
    <name type="scientific">Tigriopus californicus</name>
    <name type="common">Marine copepod</name>
    <dbReference type="NCBI Taxonomy" id="6832"/>
    <lineage>
        <taxon>Eukaryota</taxon>
        <taxon>Metazoa</taxon>
        <taxon>Ecdysozoa</taxon>
        <taxon>Arthropoda</taxon>
        <taxon>Crustacea</taxon>
        <taxon>Multicrustacea</taxon>
        <taxon>Hexanauplia</taxon>
        <taxon>Copepoda</taxon>
        <taxon>Harpacticoida</taxon>
        <taxon>Harpacticidae</taxon>
        <taxon>Tigriopus</taxon>
    </lineage>
</organism>
<keyword evidence="4" id="KW-1185">Reference proteome</keyword>
<dbReference type="FunFam" id="3.30.420.140:FF:000001">
    <property type="entry name" value="RNA-binding transcriptional accessory protein"/>
    <property type="match status" value="1"/>
</dbReference>
<dbReference type="FunFam" id="2.40.50.140:FF:000051">
    <property type="entry name" value="RNA-binding transcriptional accessory protein"/>
    <property type="match status" value="1"/>
</dbReference>
<dbReference type="SUPFAM" id="SSF47781">
    <property type="entry name" value="RuvA domain 2-like"/>
    <property type="match status" value="2"/>
</dbReference>
<dbReference type="InterPro" id="IPR018974">
    <property type="entry name" value="Tex-like_N"/>
</dbReference>
<evidence type="ECO:0000313" key="3">
    <source>
        <dbReference type="EMBL" id="TRY72234.1"/>
    </source>
</evidence>
<dbReference type="InterPro" id="IPR006641">
    <property type="entry name" value="YqgF/RNaseH-like_dom"/>
</dbReference>
<dbReference type="Pfam" id="PF09371">
    <property type="entry name" value="Tex_N"/>
    <property type="match status" value="1"/>
</dbReference>
<dbReference type="GO" id="GO:0006412">
    <property type="term" value="P:translation"/>
    <property type="evidence" value="ECO:0007669"/>
    <property type="project" value="TreeGrafter"/>
</dbReference>
<dbReference type="GO" id="GO:0003729">
    <property type="term" value="F:mRNA binding"/>
    <property type="evidence" value="ECO:0007669"/>
    <property type="project" value="TreeGrafter"/>
</dbReference>
<dbReference type="Proteomes" id="UP000318571">
    <property type="component" value="Chromosome 7"/>
</dbReference>
<dbReference type="STRING" id="6832.A0A553P3I6"/>
<dbReference type="AlphaFoldDB" id="A0A553P3I6"/>
<dbReference type="InterPro" id="IPR041692">
    <property type="entry name" value="HHH_9"/>
</dbReference>
<dbReference type="SUPFAM" id="SSF50249">
    <property type="entry name" value="Nucleic acid-binding proteins"/>
    <property type="match status" value="1"/>
</dbReference>
<dbReference type="SMART" id="SM00316">
    <property type="entry name" value="S1"/>
    <property type="match status" value="1"/>
</dbReference>
<dbReference type="InterPro" id="IPR055179">
    <property type="entry name" value="Tex-like_central_region"/>
</dbReference>
<protein>
    <recommendedName>
        <fullName evidence="2">S1 motif domain-containing protein</fullName>
    </recommendedName>
</protein>
<dbReference type="PROSITE" id="PS50126">
    <property type="entry name" value="S1"/>
    <property type="match status" value="1"/>
</dbReference>